<dbReference type="EMBL" id="CP025746">
    <property type="protein sequence ID" value="QAA30267.1"/>
    <property type="molecule type" value="Genomic_DNA"/>
</dbReference>
<dbReference type="Proteomes" id="UP000286268">
    <property type="component" value="Chromosome"/>
</dbReference>
<dbReference type="RefSeq" id="WP_128210718.1">
    <property type="nucleotide sequence ID" value="NZ_CP025746.1"/>
</dbReference>
<dbReference type="AlphaFoldDB" id="A0A3R5WZB3"/>
<keyword evidence="2" id="KW-1185">Reference proteome</keyword>
<reference evidence="1 2" key="1">
    <citation type="submission" date="2018-01" db="EMBL/GenBank/DDBJ databases">
        <title>Genome Sequencing and Assembly of Anaerobacter polyendosporus strain CT4.</title>
        <authorList>
            <person name="Tachaapaikoon C."/>
            <person name="Sutheeworapong S."/>
            <person name="Jenjaroenpun P."/>
            <person name="Wongsurawat T."/>
            <person name="Nookeaw I."/>
            <person name="Cheawchanlertfa P."/>
            <person name="Kosugi A."/>
            <person name="Cheevadhanarak S."/>
            <person name="Ratanakhanokchai K."/>
        </authorList>
    </citation>
    <scope>NUCLEOTIDE SEQUENCE [LARGE SCALE GENOMIC DNA]</scope>
    <source>
        <strain evidence="1 2">CT4</strain>
    </source>
</reference>
<protein>
    <submittedName>
        <fullName evidence="1">Uncharacterized protein</fullName>
    </submittedName>
</protein>
<organism evidence="1 2">
    <name type="scientific">Clostridium manihotivorum</name>
    <dbReference type="NCBI Taxonomy" id="2320868"/>
    <lineage>
        <taxon>Bacteria</taxon>
        <taxon>Bacillati</taxon>
        <taxon>Bacillota</taxon>
        <taxon>Clostridia</taxon>
        <taxon>Eubacteriales</taxon>
        <taxon>Clostridiaceae</taxon>
        <taxon>Clostridium</taxon>
    </lineage>
</organism>
<proteinExistence type="predicted"/>
<dbReference type="KEGG" id="cmah:C1I91_00385"/>
<evidence type="ECO:0000313" key="1">
    <source>
        <dbReference type="EMBL" id="QAA30267.1"/>
    </source>
</evidence>
<dbReference type="OrthoDB" id="1913367at2"/>
<name>A0A3R5WZB3_9CLOT</name>
<sequence>MPIGTKFNCSYCPDFKNNSCDGEEKNCLCRECPRNLGQCICVKYCRETESILIFEEDVTQIKAEDPRRMYED</sequence>
<evidence type="ECO:0000313" key="2">
    <source>
        <dbReference type="Proteomes" id="UP000286268"/>
    </source>
</evidence>
<gene>
    <name evidence="1" type="ORF">C1I91_00385</name>
</gene>
<accession>A0A3R5WZB3</accession>